<evidence type="ECO:0000313" key="1">
    <source>
        <dbReference type="EMBL" id="MCM2372721.1"/>
    </source>
</evidence>
<accession>A0ABT0U755</accession>
<sequence length="84" mass="9601">MNRRQWIETSVRWSLSLVIAVVAWVLTRRRLRAGCSQTLTTCRDCMQISRCVLPAAMLERETLERAALQQATQNRAAKKGADRV</sequence>
<comment type="caution">
    <text evidence="1">The sequence shown here is derived from an EMBL/GenBank/DDBJ whole genome shotgun (WGS) entry which is preliminary data.</text>
</comment>
<evidence type="ECO:0000313" key="2">
    <source>
        <dbReference type="Proteomes" id="UP001202961"/>
    </source>
</evidence>
<dbReference type="EMBL" id="JAMQBK010000051">
    <property type="protein sequence ID" value="MCM2372721.1"/>
    <property type="molecule type" value="Genomic_DNA"/>
</dbReference>
<dbReference type="RefSeq" id="WP_250930355.1">
    <property type="nucleotide sequence ID" value="NZ_JAMQBK010000051.1"/>
</dbReference>
<organism evidence="1 2">
    <name type="scientific">Aporhodopirellula aestuarii</name>
    <dbReference type="NCBI Taxonomy" id="2950107"/>
    <lineage>
        <taxon>Bacteria</taxon>
        <taxon>Pseudomonadati</taxon>
        <taxon>Planctomycetota</taxon>
        <taxon>Planctomycetia</taxon>
        <taxon>Pirellulales</taxon>
        <taxon>Pirellulaceae</taxon>
        <taxon>Aporhodopirellula</taxon>
    </lineage>
</organism>
<name>A0ABT0U755_9BACT</name>
<reference evidence="1 2" key="1">
    <citation type="journal article" date="2022" name="Syst. Appl. Microbiol.">
        <title>Rhodopirellula aestuarii sp. nov., a novel member of the genus Rhodopirellula isolated from brackish sediments collected in the Tagus River estuary, Portugal.</title>
        <authorList>
            <person name="Vitorino I.R."/>
            <person name="Klimek D."/>
            <person name="Calusinska M."/>
            <person name="Lobo-da-Cunha A."/>
            <person name="Vasconcelos V."/>
            <person name="Lage O.M."/>
        </authorList>
    </citation>
    <scope>NUCLEOTIDE SEQUENCE [LARGE SCALE GENOMIC DNA]</scope>
    <source>
        <strain evidence="1 2">ICT_H3.1</strain>
    </source>
</reference>
<dbReference type="Proteomes" id="UP001202961">
    <property type="component" value="Unassembled WGS sequence"/>
</dbReference>
<protein>
    <submittedName>
        <fullName evidence="1">Uncharacterized protein</fullName>
    </submittedName>
</protein>
<gene>
    <name evidence="1" type="ORF">NB063_19075</name>
</gene>
<keyword evidence="2" id="KW-1185">Reference proteome</keyword>
<proteinExistence type="predicted"/>